<accession>A0A913ZIC0</accession>
<organism evidence="8 9">
    <name type="scientific">Patiria miniata</name>
    <name type="common">Bat star</name>
    <name type="synonym">Asterina miniata</name>
    <dbReference type="NCBI Taxonomy" id="46514"/>
    <lineage>
        <taxon>Eukaryota</taxon>
        <taxon>Metazoa</taxon>
        <taxon>Echinodermata</taxon>
        <taxon>Eleutherozoa</taxon>
        <taxon>Asterozoa</taxon>
        <taxon>Asteroidea</taxon>
        <taxon>Valvatacea</taxon>
        <taxon>Valvatida</taxon>
        <taxon>Asterinidae</taxon>
        <taxon>Patiria</taxon>
    </lineage>
</organism>
<dbReference type="PANTHER" id="PTHR31078">
    <property type="entry name" value="CILIA- AND FLAGELLA-ASSOCIATED PROTEIN 300"/>
    <property type="match status" value="1"/>
</dbReference>
<evidence type="ECO:0000256" key="6">
    <source>
        <dbReference type="ARBA" id="ARBA00023212"/>
    </source>
</evidence>
<keyword evidence="5" id="KW-0963">Cytoplasm</keyword>
<protein>
    <recommendedName>
        <fullName evidence="4">Cilia- and flagella-associated protein 300</fullName>
    </recommendedName>
</protein>
<dbReference type="Pfam" id="PF14926">
    <property type="entry name" value="CFAP300"/>
    <property type="match status" value="1"/>
</dbReference>
<keyword evidence="7" id="KW-0966">Cell projection</keyword>
<evidence type="ECO:0000313" key="8">
    <source>
        <dbReference type="EnsemblMetazoa" id="XP_038050790.1"/>
    </source>
</evidence>
<dbReference type="PANTHER" id="PTHR31078:SF1">
    <property type="entry name" value="CILIA- AND FLAGELLA-ASSOCIATED PROTEIN 300"/>
    <property type="match status" value="1"/>
</dbReference>
<evidence type="ECO:0000256" key="1">
    <source>
        <dbReference type="ARBA" id="ARBA00002404"/>
    </source>
</evidence>
<dbReference type="OMA" id="FYHCYGV"/>
<evidence type="ECO:0000256" key="7">
    <source>
        <dbReference type="ARBA" id="ARBA00023273"/>
    </source>
</evidence>
<dbReference type="GeneID" id="119723945"/>
<dbReference type="GO" id="GO:0005930">
    <property type="term" value="C:axoneme"/>
    <property type="evidence" value="ECO:0007669"/>
    <property type="project" value="UniProtKB-SubCell"/>
</dbReference>
<sequence>MSADAKDDKRDAMFTFQQLEGKTCKALQVQNVQDLLMKWSMKGRISAQYYSFDALFQSYHKDAFALDFLQSQNVKATLQVLSDSNTWCPVGHQAHKVEANPVQCSVTSMKFFDRLYDEGIVRESGSIVKCLDEYHEEFQISDELRKMLLVEDSDNYDIFSDSERQEFFFLLFQHLCLGGQVCQFEDDIKPYLDTAKSLYKELISVQKDSSTQQLRVTSLVYQLKAQDQTGYQYYPCDKDHPQTFAYLIIDPLKRHVAVFYHKFGGGVFS</sequence>
<evidence type="ECO:0000256" key="2">
    <source>
        <dbReference type="ARBA" id="ARBA00004430"/>
    </source>
</evidence>
<evidence type="ECO:0000256" key="5">
    <source>
        <dbReference type="ARBA" id="ARBA00022490"/>
    </source>
</evidence>
<evidence type="ECO:0000256" key="3">
    <source>
        <dbReference type="ARBA" id="ARBA00009205"/>
    </source>
</evidence>
<evidence type="ECO:0000256" key="4">
    <source>
        <dbReference type="ARBA" id="ARBA00022174"/>
    </source>
</evidence>
<dbReference type="OrthoDB" id="10259249at2759"/>
<evidence type="ECO:0000313" key="9">
    <source>
        <dbReference type="Proteomes" id="UP000887568"/>
    </source>
</evidence>
<comment type="subcellular location">
    <subcellularLocation>
        <location evidence="2">Cytoplasm</location>
        <location evidence="2">Cytoskeleton</location>
        <location evidence="2">Cilium axoneme</location>
    </subcellularLocation>
</comment>
<keyword evidence="9" id="KW-1185">Reference proteome</keyword>
<proteinExistence type="inferred from homology"/>
<keyword evidence="6" id="KW-0206">Cytoskeleton</keyword>
<dbReference type="AlphaFoldDB" id="A0A913ZIC0"/>
<name>A0A913ZIC0_PATMI</name>
<dbReference type="Proteomes" id="UP000887568">
    <property type="component" value="Unplaced"/>
</dbReference>
<comment type="function">
    <text evidence="1">Cilium- and flagellum-specific protein that plays a role in axonemal structure organization and motility. May play a role in outer and inner dynein arm assembly.</text>
</comment>
<dbReference type="EnsemblMetazoa" id="XM_038194862.1">
    <property type="protein sequence ID" value="XP_038050790.1"/>
    <property type="gene ID" value="LOC119723945"/>
</dbReference>
<dbReference type="InterPro" id="IPR029416">
    <property type="entry name" value="CFAP300"/>
</dbReference>
<comment type="similarity">
    <text evidence="3">Belongs to the CFAP300 family.</text>
</comment>
<reference evidence="8" key="1">
    <citation type="submission" date="2022-11" db="UniProtKB">
        <authorList>
            <consortium name="EnsemblMetazoa"/>
        </authorList>
    </citation>
    <scope>IDENTIFICATION</scope>
</reference>
<dbReference type="RefSeq" id="XP_038050790.1">
    <property type="nucleotide sequence ID" value="XM_038194862.1"/>
</dbReference>